<accession>A0AAD5MZ76</accession>
<dbReference type="AlphaFoldDB" id="A0AAD5MZ76"/>
<feature type="compositionally biased region" description="Basic and acidic residues" evidence="1">
    <location>
        <begin position="233"/>
        <end position="244"/>
    </location>
</feature>
<comment type="caution">
    <text evidence="3">The sequence shown here is derived from an EMBL/GenBank/DDBJ whole genome shotgun (WGS) entry which is preliminary data.</text>
</comment>
<dbReference type="Proteomes" id="UP001196413">
    <property type="component" value="Unassembled WGS sequence"/>
</dbReference>
<gene>
    <name evidence="3" type="ORF">KIN20_016856</name>
</gene>
<evidence type="ECO:0000313" key="4">
    <source>
        <dbReference type="Proteomes" id="UP001196413"/>
    </source>
</evidence>
<feature type="region of interest" description="Disordered" evidence="1">
    <location>
        <begin position="52"/>
        <end position="85"/>
    </location>
</feature>
<sequence>MKVVLTVLLYSYSLTYANVNRRKHKVRESLSTESGKNPNFVDFASITKSRIRDNSEDESLTDGNGEDSYTYDDDGEGDPPMDEVGLPKNLHREDLRKEEMSTTLKSAVTDITAENRIDHAGYREFIKEAVQLENQNTVRNMDVNDVTIEQWTGNKDLFTTLKSAVADISAENPTRSNDEHIGNREFTNGAVPRENQNTGRNMDMDDATIEQRVGNKEISTTLKSAMADISAEDPTRSNDEHIGNRESINGAVPRENQNTGRNMDLVDATIEQRAGNKEISTTLKSAVADISAENPTKSSAGDASSHYFINQPFPLKNTNREGKTGIYDFTINQGERREEMPTTVAPAVTETSDSRPPKRGANYIDNRKFHHNLFVSVEFFSHQSFNEER</sequence>
<evidence type="ECO:0000256" key="2">
    <source>
        <dbReference type="SAM" id="SignalP"/>
    </source>
</evidence>
<evidence type="ECO:0000313" key="3">
    <source>
        <dbReference type="EMBL" id="KAJ1358431.1"/>
    </source>
</evidence>
<protein>
    <submittedName>
        <fullName evidence="3">Uncharacterized protein</fullName>
    </submittedName>
</protein>
<feature type="signal peptide" evidence="2">
    <location>
        <begin position="1"/>
        <end position="17"/>
    </location>
</feature>
<organism evidence="3 4">
    <name type="scientific">Parelaphostrongylus tenuis</name>
    <name type="common">Meningeal worm</name>
    <dbReference type="NCBI Taxonomy" id="148309"/>
    <lineage>
        <taxon>Eukaryota</taxon>
        <taxon>Metazoa</taxon>
        <taxon>Ecdysozoa</taxon>
        <taxon>Nematoda</taxon>
        <taxon>Chromadorea</taxon>
        <taxon>Rhabditida</taxon>
        <taxon>Rhabditina</taxon>
        <taxon>Rhabditomorpha</taxon>
        <taxon>Strongyloidea</taxon>
        <taxon>Metastrongylidae</taxon>
        <taxon>Parelaphostrongylus</taxon>
    </lineage>
</organism>
<evidence type="ECO:0000256" key="1">
    <source>
        <dbReference type="SAM" id="MobiDB-lite"/>
    </source>
</evidence>
<keyword evidence="2" id="KW-0732">Signal</keyword>
<feature type="compositionally biased region" description="Acidic residues" evidence="1">
    <location>
        <begin position="69"/>
        <end position="81"/>
    </location>
</feature>
<feature type="region of interest" description="Disordered" evidence="1">
    <location>
        <begin position="337"/>
        <end position="359"/>
    </location>
</feature>
<proteinExistence type="predicted"/>
<keyword evidence="4" id="KW-1185">Reference proteome</keyword>
<feature type="chain" id="PRO_5042098129" evidence="2">
    <location>
        <begin position="18"/>
        <end position="389"/>
    </location>
</feature>
<feature type="region of interest" description="Disordered" evidence="1">
    <location>
        <begin position="230"/>
        <end position="260"/>
    </location>
</feature>
<dbReference type="EMBL" id="JAHQIW010003376">
    <property type="protein sequence ID" value="KAJ1358431.1"/>
    <property type="molecule type" value="Genomic_DNA"/>
</dbReference>
<feature type="region of interest" description="Disordered" evidence="1">
    <location>
        <begin position="172"/>
        <end position="202"/>
    </location>
</feature>
<reference evidence="3" key="1">
    <citation type="submission" date="2021-06" db="EMBL/GenBank/DDBJ databases">
        <title>Parelaphostrongylus tenuis whole genome reference sequence.</title>
        <authorList>
            <person name="Garwood T.J."/>
            <person name="Larsen P.A."/>
            <person name="Fountain-Jones N.M."/>
            <person name="Garbe J.R."/>
            <person name="Macchietto M.G."/>
            <person name="Kania S.A."/>
            <person name="Gerhold R.W."/>
            <person name="Richards J.E."/>
            <person name="Wolf T.M."/>
        </authorList>
    </citation>
    <scope>NUCLEOTIDE SEQUENCE</scope>
    <source>
        <strain evidence="3">MNPRO001-30</strain>
        <tissue evidence="3">Meninges</tissue>
    </source>
</reference>
<name>A0AAD5MZ76_PARTN</name>